<sequence length="996" mass="110413">MAAGSTRSGSASGPVQQGLKEALIETLTAILSPVQEVRAAAEEQIKVLEVTEEFGVHLAELTVDTQGALAIRQLASVILKQYVETHWCSQSEKFRPPETSDQAKAAIRELLPGGLRESISKVRSSVAYAVSAIAHWDWPEAWPQLFTLLMEMLVSGNVNAVHGAMRVLTEFTREVTDTQMPLVAPVILPEMYKIFTMAEVYSIRTRSRAVEIFTTCANLICAIEELEKVRPLCTAVHGSLRAVTALVKNFPKPMVSSMQQILPIVWNTLTESAALYPFVLGFENLVFSIFEFVHTLLENNKFKNTVKKALPELIYYVILYMQITEDQIKVWTANPQQFVEDEDDDTFSYTVRISAQDLLLAVAAEFQNESAAALAAAATRHLQEAEQAKNSGNEHWWKIHEACMLALGSVKTIITENVKTGRIQFDMHGFLAGVILADLNLAAASPFLLGRALWAASRFTAAMSPELIQQFLQATVSGLHESQPPSVRISAVRAIWGYCDQLKLSESTHVLQPFLPSVLEGLVQLAAQFSSEVLTLVMETLCIVCTVDPAFTTSAENKICPLTIAIFLKYNNDPVVASLVTDIFKELAQIEGCQVPMQMRLIPTLISIMQAPPDKIPTGLCATSIDILTTVVRNTKPPLSELLVCQAFPVVAQCTLRTDDNAIMQNGGECLRAYVSVSLEQVAQWRDEQGNSGLWYVMQVVNQLLDPRTSEFTAAFVGRLVSTLISRAGTELGEQLDQILRAILSKMQQAETLSVMQSLIMVFAHLVHSQLEPLLEFLCSLPGPTGKPALEFVMTEWMSRQHLFYGQYEGKVSTVALCKLLQHGLIADDKRLQDIVVKGEEIYAPEEGIRTRSKSAKNPERWTNIPLLVKIFKLIINELATVVETNSCKATAADWSQDSTGMWEDEDEEGGDDEEEDEGLAGQLLSDIIASNKYDDDFYDDDEEEDPDALKDPINQIDLQAYLTDFLTQFAQQPCYSMFSGHLNNNEKLTLQSIGL</sequence>
<keyword evidence="4" id="KW-0653">Protein transport</keyword>
<dbReference type="Ensembl" id="ENSNMLT00000014758.1">
    <property type="protein sequence ID" value="ENSNMLP00000013101.1"/>
    <property type="gene ID" value="ENSNMLG00000007258.1"/>
</dbReference>
<evidence type="ECO:0000256" key="6">
    <source>
        <dbReference type="SAM" id="MobiDB-lite"/>
    </source>
</evidence>
<keyword evidence="5" id="KW-0539">Nucleus</keyword>
<reference evidence="8" key="1">
    <citation type="submission" date="2025-08" db="UniProtKB">
        <authorList>
            <consortium name="Ensembl"/>
        </authorList>
    </citation>
    <scope>IDENTIFICATION</scope>
</reference>
<dbReference type="PANTHER" id="PTHR10997">
    <property type="entry name" value="IMPORTIN-7, 8, 11"/>
    <property type="match status" value="1"/>
</dbReference>
<name>A0A8C6T120_9GOBI</name>
<dbReference type="Gene3D" id="1.25.10.10">
    <property type="entry name" value="Leucine-rich Repeat Variant"/>
    <property type="match status" value="1"/>
</dbReference>
<evidence type="ECO:0000313" key="9">
    <source>
        <dbReference type="Proteomes" id="UP000694523"/>
    </source>
</evidence>
<evidence type="ECO:0000256" key="2">
    <source>
        <dbReference type="ARBA" id="ARBA00007991"/>
    </source>
</evidence>
<dbReference type="InterPro" id="IPR056840">
    <property type="entry name" value="HEAT_IPO9_central"/>
</dbReference>
<evidence type="ECO:0000256" key="1">
    <source>
        <dbReference type="ARBA" id="ARBA00004123"/>
    </source>
</evidence>
<dbReference type="SUPFAM" id="SSF48371">
    <property type="entry name" value="ARM repeat"/>
    <property type="match status" value="1"/>
</dbReference>
<dbReference type="Pfam" id="PF25758">
    <property type="entry name" value="TPR_IPO11"/>
    <property type="match status" value="1"/>
</dbReference>
<evidence type="ECO:0000313" key="8">
    <source>
        <dbReference type="Ensembl" id="ENSNMLP00000013101.1"/>
    </source>
</evidence>
<dbReference type="InterPro" id="IPR011989">
    <property type="entry name" value="ARM-like"/>
</dbReference>
<dbReference type="InterPro" id="IPR058669">
    <property type="entry name" value="TPR_IPO7/11-like"/>
</dbReference>
<evidence type="ECO:0000256" key="3">
    <source>
        <dbReference type="ARBA" id="ARBA00022448"/>
    </source>
</evidence>
<feature type="region of interest" description="Disordered" evidence="6">
    <location>
        <begin position="894"/>
        <end position="919"/>
    </location>
</feature>
<feature type="domain" description="Importin N-terminal" evidence="7">
    <location>
        <begin position="41"/>
        <end position="111"/>
    </location>
</feature>
<comment type="subcellular location">
    <subcellularLocation>
        <location evidence="1">Nucleus</location>
    </subcellularLocation>
</comment>
<dbReference type="GO" id="GO:0005635">
    <property type="term" value="C:nuclear envelope"/>
    <property type="evidence" value="ECO:0007669"/>
    <property type="project" value="TreeGrafter"/>
</dbReference>
<dbReference type="Pfam" id="PF25018">
    <property type="entry name" value="HEAT_IPO9_c"/>
    <property type="match status" value="1"/>
</dbReference>
<organism evidence="8 9">
    <name type="scientific">Neogobius melanostomus</name>
    <name type="common">round goby</name>
    <dbReference type="NCBI Taxonomy" id="47308"/>
    <lineage>
        <taxon>Eukaryota</taxon>
        <taxon>Metazoa</taxon>
        <taxon>Chordata</taxon>
        <taxon>Craniata</taxon>
        <taxon>Vertebrata</taxon>
        <taxon>Euteleostomi</taxon>
        <taxon>Actinopterygii</taxon>
        <taxon>Neopterygii</taxon>
        <taxon>Teleostei</taxon>
        <taxon>Neoteleostei</taxon>
        <taxon>Acanthomorphata</taxon>
        <taxon>Gobiaria</taxon>
        <taxon>Gobiiformes</taxon>
        <taxon>Gobioidei</taxon>
        <taxon>Gobiidae</taxon>
        <taxon>Benthophilinae</taxon>
        <taxon>Neogobiini</taxon>
        <taxon>Neogobius</taxon>
    </lineage>
</organism>
<dbReference type="PROSITE" id="PS50166">
    <property type="entry name" value="IMPORTIN_B_NT"/>
    <property type="match status" value="1"/>
</dbReference>
<dbReference type="InterPro" id="IPR001494">
    <property type="entry name" value="Importin-beta_N"/>
</dbReference>
<dbReference type="GO" id="GO:0031267">
    <property type="term" value="F:small GTPase binding"/>
    <property type="evidence" value="ECO:0007669"/>
    <property type="project" value="InterPro"/>
</dbReference>
<dbReference type="Proteomes" id="UP000694523">
    <property type="component" value="Unplaced"/>
</dbReference>
<dbReference type="FunFam" id="1.25.10.10:FF:000459">
    <property type="entry name" value="ARM repeat superfamily protein"/>
    <property type="match status" value="1"/>
</dbReference>
<comment type="similarity">
    <text evidence="2">Belongs to the importin beta family.</text>
</comment>
<dbReference type="GO" id="GO:0005829">
    <property type="term" value="C:cytosol"/>
    <property type="evidence" value="ECO:0007669"/>
    <property type="project" value="TreeGrafter"/>
</dbReference>
<dbReference type="GO" id="GO:0006606">
    <property type="term" value="P:protein import into nucleus"/>
    <property type="evidence" value="ECO:0007669"/>
    <property type="project" value="TreeGrafter"/>
</dbReference>
<protein>
    <submittedName>
        <fullName evidence="8">Importin 9</fullName>
    </submittedName>
</protein>
<dbReference type="SMART" id="SM00913">
    <property type="entry name" value="IBN_N"/>
    <property type="match status" value="1"/>
</dbReference>
<accession>A0A8C6T120</accession>
<evidence type="ECO:0000259" key="7">
    <source>
        <dbReference type="PROSITE" id="PS50166"/>
    </source>
</evidence>
<dbReference type="Pfam" id="PF03810">
    <property type="entry name" value="IBN_N"/>
    <property type="match status" value="1"/>
</dbReference>
<feature type="compositionally biased region" description="Acidic residues" evidence="6">
    <location>
        <begin position="903"/>
        <end position="919"/>
    </location>
</feature>
<keyword evidence="9" id="KW-1185">Reference proteome</keyword>
<evidence type="ECO:0000256" key="5">
    <source>
        <dbReference type="ARBA" id="ARBA00023242"/>
    </source>
</evidence>
<evidence type="ECO:0000256" key="4">
    <source>
        <dbReference type="ARBA" id="ARBA00022927"/>
    </source>
</evidence>
<dbReference type="InterPro" id="IPR016024">
    <property type="entry name" value="ARM-type_fold"/>
</dbReference>
<reference evidence="8" key="2">
    <citation type="submission" date="2025-09" db="UniProtKB">
        <authorList>
            <consortium name="Ensembl"/>
        </authorList>
    </citation>
    <scope>IDENTIFICATION</scope>
</reference>
<proteinExistence type="inferred from homology"/>
<keyword evidence="3" id="KW-0813">Transport</keyword>
<dbReference type="PANTHER" id="PTHR10997:SF9">
    <property type="entry name" value="IMPORTIN-9"/>
    <property type="match status" value="1"/>
</dbReference>
<dbReference type="AlphaFoldDB" id="A0A8C6T120"/>